<dbReference type="RefSeq" id="WP_004954162.1">
    <property type="nucleotide sequence ID" value="NZ_LR134117.1"/>
</dbReference>
<evidence type="ECO:0000313" key="3">
    <source>
        <dbReference type="Proteomes" id="UP000281391"/>
    </source>
</evidence>
<reference evidence="2 3" key="1">
    <citation type="submission" date="2018-12" db="EMBL/GenBank/DDBJ databases">
        <authorList>
            <consortium name="Pathogen Informatics"/>
        </authorList>
    </citation>
    <scope>NUCLEOTIDE SEQUENCE [LARGE SCALE GENOMIC DNA]</scope>
    <source>
        <strain evidence="2 3">NCTC11214</strain>
    </source>
</reference>
<dbReference type="InterPro" id="IPR009826">
    <property type="entry name" value="DNA_circ_N"/>
</dbReference>
<dbReference type="Pfam" id="PF07157">
    <property type="entry name" value="DNA_circ_N"/>
    <property type="match status" value="1"/>
</dbReference>
<dbReference type="EMBL" id="LR134117">
    <property type="protein sequence ID" value="VDZ51483.1"/>
    <property type="molecule type" value="Genomic_DNA"/>
</dbReference>
<accession>A0A447KKC0</accession>
<dbReference type="AlphaFoldDB" id="A0A447KKC0"/>
<proteinExistence type="predicted"/>
<gene>
    <name evidence="2" type="ORF">NCTC11214_00226</name>
</gene>
<dbReference type="Proteomes" id="UP000281391">
    <property type="component" value="Chromosome"/>
</dbReference>
<dbReference type="KEGG" id="sof:NCTC11214_00226"/>
<evidence type="ECO:0000313" key="2">
    <source>
        <dbReference type="EMBL" id="VDZ51483.1"/>
    </source>
</evidence>
<feature type="domain" description="DNA circulation N-terminal" evidence="1">
    <location>
        <begin position="8"/>
        <end position="93"/>
    </location>
</feature>
<name>A0A447KKC0_SEROD</name>
<protein>
    <submittedName>
        <fullName evidence="2">Mu-like prophage DNA circulation protein</fullName>
    </submittedName>
</protein>
<organism evidence="2 3">
    <name type="scientific">Serratia odorifera</name>
    <dbReference type="NCBI Taxonomy" id="618"/>
    <lineage>
        <taxon>Bacteria</taxon>
        <taxon>Pseudomonadati</taxon>
        <taxon>Pseudomonadota</taxon>
        <taxon>Gammaproteobacteria</taxon>
        <taxon>Enterobacterales</taxon>
        <taxon>Yersiniaceae</taxon>
        <taxon>Serratia</taxon>
    </lineage>
</organism>
<sequence>MAGWIDRLHPASFRGVPFKVSEDDGAFGRRVQTHEYPNRDEPYTEDLGRLTRRFNIDAYLIGDDYFDQRDQLIKAAETPGPGTLVHPYYGEMSICIDGAIQVRHSDTAGRMCRVSFSVVESGKLSFPTSGVATGQVLVSSCSELDDAITAEFSSFGLDGLSDFIQRDVIERATDMLDSVADAFTMVDSAVSDAARLLQGDLSVLLMPPSSGMDFVNALQKMWRAGDRLSGDASDLVTMIDTLSGVTLGDDLSPRGVWSADSTTTRETKQQQNYIAAAIRTTAISEAAFNVSELPQPKTPVQQVQDNRLVVVTHPALNDVPDNSAAPNMVTWDDLIEIRETLNRAFDTELPRTQSDTLFVALNTVKANVNRDISSRLAQVEQTVIRKPSEVLPALVLSATWYDNAARETDITGRNAIAHPGFVPVSPLRVPAK</sequence>
<evidence type="ECO:0000259" key="1">
    <source>
        <dbReference type="Pfam" id="PF07157"/>
    </source>
</evidence>